<gene>
    <name evidence="2" type="ORF">HZS55_00550</name>
</gene>
<dbReference type="AlphaFoldDB" id="A0A7D5P089"/>
<name>A0A7D5P089_9EURY</name>
<sequence>MTDGAERARAYYRVLDEADYDRLADLLAEGFVHDRPDRTIDGRDRFVEFMREERPQTDTTHRVEAVFGGRTDGDGREGDDEADGGVAVQGRLLAADDSVITGFVDVFSVCEAGIERIETYTD</sequence>
<dbReference type="EMBL" id="CP058910">
    <property type="protein sequence ID" value="QLH75881.1"/>
    <property type="molecule type" value="Genomic_DNA"/>
</dbReference>
<dbReference type="KEGG" id="hrr:HZS55_00550"/>
<dbReference type="SUPFAM" id="SSF54427">
    <property type="entry name" value="NTF2-like"/>
    <property type="match status" value="1"/>
</dbReference>
<proteinExistence type="predicted"/>
<dbReference type="Gene3D" id="3.10.450.50">
    <property type="match status" value="1"/>
</dbReference>
<evidence type="ECO:0000259" key="1">
    <source>
        <dbReference type="Pfam" id="PF12680"/>
    </source>
</evidence>
<accession>A0A7D5P089</accession>
<dbReference type="RefSeq" id="WP_179909827.1">
    <property type="nucleotide sequence ID" value="NZ_CP058910.1"/>
</dbReference>
<protein>
    <submittedName>
        <fullName evidence="2">Nuclear transport factor 2 family protein</fullName>
    </submittedName>
</protein>
<dbReference type="Proteomes" id="UP000509667">
    <property type="component" value="Chromosome"/>
</dbReference>
<dbReference type="InterPro" id="IPR037401">
    <property type="entry name" value="SnoaL-like"/>
</dbReference>
<dbReference type="InterPro" id="IPR032710">
    <property type="entry name" value="NTF2-like_dom_sf"/>
</dbReference>
<dbReference type="Pfam" id="PF12680">
    <property type="entry name" value="SnoaL_2"/>
    <property type="match status" value="1"/>
</dbReference>
<reference evidence="2 3" key="1">
    <citation type="submission" date="2020-07" db="EMBL/GenBank/DDBJ databases">
        <title>Halosimplex pelagicum sp. nov. and Halosimplex rubrum sp. nov., isolated from salted brown alga Laminaria, and emended description of the genus Halosimplex.</title>
        <authorList>
            <person name="Cui H."/>
        </authorList>
    </citation>
    <scope>NUCLEOTIDE SEQUENCE [LARGE SCALE GENOMIC DNA]</scope>
    <source>
        <strain evidence="2 3">R27</strain>
    </source>
</reference>
<evidence type="ECO:0000313" key="2">
    <source>
        <dbReference type="EMBL" id="QLH75881.1"/>
    </source>
</evidence>
<evidence type="ECO:0000313" key="3">
    <source>
        <dbReference type="Proteomes" id="UP000509667"/>
    </source>
</evidence>
<organism evidence="2 3">
    <name type="scientific">Halosimplex rubrum</name>
    <dbReference type="NCBI Taxonomy" id="869889"/>
    <lineage>
        <taxon>Archaea</taxon>
        <taxon>Methanobacteriati</taxon>
        <taxon>Methanobacteriota</taxon>
        <taxon>Stenosarchaea group</taxon>
        <taxon>Halobacteria</taxon>
        <taxon>Halobacteriales</taxon>
        <taxon>Haloarculaceae</taxon>
        <taxon>Halosimplex</taxon>
    </lineage>
</organism>
<dbReference type="OrthoDB" id="145984at2157"/>
<feature type="domain" description="SnoaL-like" evidence="1">
    <location>
        <begin position="8"/>
        <end position="92"/>
    </location>
</feature>
<dbReference type="GeneID" id="56076307"/>
<keyword evidence="3" id="KW-1185">Reference proteome</keyword>